<evidence type="ECO:0000256" key="1">
    <source>
        <dbReference type="SAM" id="Phobius"/>
    </source>
</evidence>
<dbReference type="Proteomes" id="UP000638732">
    <property type="component" value="Unassembled WGS sequence"/>
</dbReference>
<organism evidence="2 3">
    <name type="scientific">Mucilaginibacter agri</name>
    <dbReference type="NCBI Taxonomy" id="2695265"/>
    <lineage>
        <taxon>Bacteria</taxon>
        <taxon>Pseudomonadati</taxon>
        <taxon>Bacteroidota</taxon>
        <taxon>Sphingobacteriia</taxon>
        <taxon>Sphingobacteriales</taxon>
        <taxon>Sphingobacteriaceae</taxon>
        <taxon>Mucilaginibacter</taxon>
    </lineage>
</organism>
<evidence type="ECO:0000313" key="3">
    <source>
        <dbReference type="Proteomes" id="UP000638732"/>
    </source>
</evidence>
<evidence type="ECO:0000313" key="2">
    <source>
        <dbReference type="EMBL" id="NCD71804.1"/>
    </source>
</evidence>
<dbReference type="AlphaFoldDB" id="A0A965ZKU0"/>
<keyword evidence="1" id="KW-1133">Transmembrane helix</keyword>
<dbReference type="EMBL" id="WWEO01000045">
    <property type="protein sequence ID" value="NCD71804.1"/>
    <property type="molecule type" value="Genomic_DNA"/>
</dbReference>
<sequence length="186" mass="20351">MSLPKINLNKAKAGLKVNFERLSKGGFEKIFNQIDQLGIKRGVDHLGLDKFINQCALLAAGSGVVTGAGGISTMLVGVPLDMINLITQQFRVTLAINYYHRGDYRITFDEFIKIIATSLKVDTGITVTKTIMEEVAEKLLLNIGTKTAERLVPVVGAIIGGSANYLFIKRMGESVKEMHLKVVEIE</sequence>
<feature type="transmembrane region" description="Helical" evidence="1">
    <location>
        <begin position="151"/>
        <end position="168"/>
    </location>
</feature>
<evidence type="ECO:0008006" key="4">
    <source>
        <dbReference type="Google" id="ProtNLM"/>
    </source>
</evidence>
<reference evidence="2" key="2">
    <citation type="submission" date="2020-10" db="EMBL/GenBank/DDBJ databases">
        <title>Mucilaginibacter sp. nov., isolated from soil.</title>
        <authorList>
            <person name="Jeon C.O."/>
        </authorList>
    </citation>
    <scope>NUCLEOTIDE SEQUENCE</scope>
    <source>
        <strain evidence="2">R11</strain>
    </source>
</reference>
<protein>
    <recommendedName>
        <fullName evidence="4">EcsC family protein</fullName>
    </recommendedName>
</protein>
<name>A0A965ZKU0_9SPHI</name>
<keyword evidence="3" id="KW-1185">Reference proteome</keyword>
<comment type="caution">
    <text evidence="2">The sequence shown here is derived from an EMBL/GenBank/DDBJ whole genome shotgun (WGS) entry which is preliminary data.</text>
</comment>
<keyword evidence="1" id="KW-0812">Transmembrane</keyword>
<proteinExistence type="predicted"/>
<reference evidence="2" key="1">
    <citation type="submission" date="2020-01" db="EMBL/GenBank/DDBJ databases">
        <authorList>
            <person name="Seo Y.L."/>
        </authorList>
    </citation>
    <scope>NUCLEOTIDE SEQUENCE</scope>
    <source>
        <strain evidence="2">R11</strain>
    </source>
</reference>
<keyword evidence="1" id="KW-0472">Membrane</keyword>
<accession>A0A965ZKU0</accession>
<gene>
    <name evidence="2" type="ORF">GSY63_20745</name>
</gene>